<feature type="domain" description="ResB-like" evidence="8">
    <location>
        <begin position="440"/>
        <end position="518"/>
    </location>
</feature>
<feature type="transmembrane region" description="Helical" evidence="7">
    <location>
        <begin position="58"/>
        <end position="81"/>
    </location>
</feature>
<dbReference type="InterPro" id="IPR023494">
    <property type="entry name" value="Cyt_c_bgen_Ccs1/CcsB/ResB"/>
</dbReference>
<evidence type="ECO:0000256" key="6">
    <source>
        <dbReference type="SAM" id="MobiDB-lite"/>
    </source>
</evidence>
<evidence type="ECO:0000256" key="3">
    <source>
        <dbReference type="ARBA" id="ARBA00022748"/>
    </source>
</evidence>
<dbReference type="PANTHER" id="PTHR31566">
    <property type="entry name" value="CYTOCHROME C BIOGENESIS PROTEIN CCS1, CHLOROPLASTIC"/>
    <property type="match status" value="1"/>
</dbReference>
<feature type="domain" description="ResB-like" evidence="8">
    <location>
        <begin position="65"/>
        <end position="424"/>
    </location>
</feature>
<gene>
    <name evidence="9" type="ORF">ABIA69_000120</name>
</gene>
<dbReference type="EMBL" id="JBEPSB010000001">
    <property type="protein sequence ID" value="MET4558977.1"/>
    <property type="molecule type" value="Genomic_DNA"/>
</dbReference>
<dbReference type="PANTHER" id="PTHR31566:SF0">
    <property type="entry name" value="CYTOCHROME C BIOGENESIS PROTEIN CCS1, CHLOROPLASTIC"/>
    <property type="match status" value="1"/>
</dbReference>
<evidence type="ECO:0000313" key="9">
    <source>
        <dbReference type="EMBL" id="MET4558977.1"/>
    </source>
</evidence>
<sequence>MENITCACGHSNPYGTKLCEKCGRPLTEEEKQNKVVDMRYDGTAIRSKTYNKSIIDKIWNFFSSVKVGISLIIITLIAASIGTLLPQEFYVSASDVNKEAYYEDVYGTFGKVYYALGLSDLYSSWWFQILVGMLGVSIIIASLDRGLPLYKSLKNQRVKRHESFMKRQRIVAEGQVTASPEEALEKVEKKMTEMKYNVRRDGSALLAEKGRFSRYGPYINHVGLIVFLGGVMLRLVPGFYVDESIWVREGETRAVTGMDGYFIENRDFILETHDNTPQGEQVKQGVNVVAKNFQTDITLYKQHENAIAGDTENLEKVKDYSIRVNHPLKEEGFALYQMDYRLNELKQMNFQLVNKATEQSLGKVEIDLTNPEKEYDLGNGASVKLLLYTPDFSGFEDGVPQTATSVPNNPAFLFKMTTPETPEGETSFVAIKNTIEPLGDNQYKMKFEGVETRDMSGFTVRKDRTIPILFIGGIIFMIGVAIGSYWNHRRLWLQVEPDGRVIMAAHVNKNMFSMKKDLDAVTAFAGLPQYKDQLEKTEEEGQESTDSGIKEKEGDNTL</sequence>
<evidence type="ECO:0000313" key="10">
    <source>
        <dbReference type="Proteomes" id="UP001549363"/>
    </source>
</evidence>
<feature type="transmembrane region" description="Helical" evidence="7">
    <location>
        <begin position="466"/>
        <end position="486"/>
    </location>
</feature>
<keyword evidence="3" id="KW-0201">Cytochrome c-type biogenesis</keyword>
<evidence type="ECO:0000256" key="4">
    <source>
        <dbReference type="ARBA" id="ARBA00022989"/>
    </source>
</evidence>
<keyword evidence="5 7" id="KW-0472">Membrane</keyword>
<evidence type="ECO:0000256" key="2">
    <source>
        <dbReference type="ARBA" id="ARBA00022692"/>
    </source>
</evidence>
<comment type="caution">
    <text evidence="9">The sequence shown here is derived from an EMBL/GenBank/DDBJ whole genome shotgun (WGS) entry which is preliminary data.</text>
</comment>
<evidence type="ECO:0000256" key="1">
    <source>
        <dbReference type="ARBA" id="ARBA00004141"/>
    </source>
</evidence>
<evidence type="ECO:0000256" key="7">
    <source>
        <dbReference type="SAM" id="Phobius"/>
    </source>
</evidence>
<keyword evidence="2 7" id="KW-0812">Transmembrane</keyword>
<dbReference type="RefSeq" id="WP_107949729.1">
    <property type="nucleotide sequence ID" value="NZ_CP073713.1"/>
</dbReference>
<proteinExistence type="predicted"/>
<feature type="compositionally biased region" description="Basic and acidic residues" evidence="6">
    <location>
        <begin position="548"/>
        <end position="558"/>
    </location>
</feature>
<feature type="region of interest" description="Disordered" evidence="6">
    <location>
        <begin position="532"/>
        <end position="558"/>
    </location>
</feature>
<evidence type="ECO:0000259" key="8">
    <source>
        <dbReference type="Pfam" id="PF05140"/>
    </source>
</evidence>
<keyword evidence="4 7" id="KW-1133">Transmembrane helix</keyword>
<comment type="subcellular location">
    <subcellularLocation>
        <location evidence="1">Membrane</location>
        <topology evidence="1">Multi-pass membrane protein</topology>
    </subcellularLocation>
</comment>
<organism evidence="9 10">
    <name type="scientific">Lysinibacillus parviboronicapiens</name>
    <dbReference type="NCBI Taxonomy" id="436516"/>
    <lineage>
        <taxon>Bacteria</taxon>
        <taxon>Bacillati</taxon>
        <taxon>Bacillota</taxon>
        <taxon>Bacilli</taxon>
        <taxon>Bacillales</taxon>
        <taxon>Bacillaceae</taxon>
        <taxon>Lysinibacillus</taxon>
    </lineage>
</organism>
<dbReference type="Proteomes" id="UP001549363">
    <property type="component" value="Unassembled WGS sequence"/>
</dbReference>
<name>A0ABV2PDE8_9BACI</name>
<dbReference type="Pfam" id="PF05140">
    <property type="entry name" value="ResB"/>
    <property type="match status" value="2"/>
</dbReference>
<accession>A0ABV2PDE8</accession>
<feature type="transmembrane region" description="Helical" evidence="7">
    <location>
        <begin position="125"/>
        <end position="143"/>
    </location>
</feature>
<keyword evidence="10" id="KW-1185">Reference proteome</keyword>
<dbReference type="InterPro" id="IPR007816">
    <property type="entry name" value="ResB-like_domain"/>
</dbReference>
<feature type="transmembrane region" description="Helical" evidence="7">
    <location>
        <begin position="218"/>
        <end position="240"/>
    </location>
</feature>
<reference evidence="9 10" key="1">
    <citation type="submission" date="2024-06" db="EMBL/GenBank/DDBJ databases">
        <title>Sorghum-associated microbial communities from plants grown in Nebraska, USA.</title>
        <authorList>
            <person name="Schachtman D."/>
        </authorList>
    </citation>
    <scope>NUCLEOTIDE SEQUENCE [LARGE SCALE GENOMIC DNA]</scope>
    <source>
        <strain evidence="9 10">736</strain>
    </source>
</reference>
<evidence type="ECO:0000256" key="5">
    <source>
        <dbReference type="ARBA" id="ARBA00023136"/>
    </source>
</evidence>
<protein>
    <submittedName>
        <fullName evidence="9">Cytochrome c biogenesis protein</fullName>
    </submittedName>
</protein>